<dbReference type="SMART" id="SM00073">
    <property type="entry name" value="HPT"/>
    <property type="match status" value="1"/>
</dbReference>
<dbReference type="Gene3D" id="1.20.120.160">
    <property type="entry name" value="HPT domain"/>
    <property type="match status" value="1"/>
</dbReference>
<dbReference type="PROSITE" id="PS50894">
    <property type="entry name" value="HPT"/>
    <property type="match status" value="1"/>
</dbReference>
<dbReference type="SUPFAM" id="SSF47226">
    <property type="entry name" value="Histidine-containing phosphotransfer domain, HPT domain"/>
    <property type="match status" value="1"/>
</dbReference>
<dbReference type="InterPro" id="IPR008207">
    <property type="entry name" value="Sig_transdc_His_kin_Hpt_dom"/>
</dbReference>
<reference evidence="4 5" key="1">
    <citation type="submission" date="2017-07" db="EMBL/GenBank/DDBJ databases">
        <authorList>
            <person name="Sun Z.S."/>
            <person name="Albrecht U."/>
            <person name="Echele G."/>
            <person name="Lee C.C."/>
        </authorList>
    </citation>
    <scope>NUCLEOTIDE SEQUENCE [LARGE SCALE GENOMIC DNA]</scope>
    <source>
        <strain evidence="4 5">CGMCC 1.12710</strain>
    </source>
</reference>
<dbReference type="OrthoDB" id="8237818at2"/>
<dbReference type="RefSeq" id="WP_089411941.1">
    <property type="nucleotide sequence ID" value="NZ_FZQA01000002.1"/>
</dbReference>
<evidence type="ECO:0000313" key="5">
    <source>
        <dbReference type="Proteomes" id="UP000198346"/>
    </source>
</evidence>
<evidence type="ECO:0000256" key="1">
    <source>
        <dbReference type="ARBA" id="ARBA00023012"/>
    </source>
</evidence>
<dbReference type="InterPro" id="IPR036641">
    <property type="entry name" value="HPT_dom_sf"/>
</dbReference>
<accession>A0A239PRW8</accession>
<dbReference type="GO" id="GO:0004672">
    <property type="term" value="F:protein kinase activity"/>
    <property type="evidence" value="ECO:0007669"/>
    <property type="project" value="UniProtKB-ARBA"/>
</dbReference>
<feature type="domain" description="HPt" evidence="3">
    <location>
        <begin position="32"/>
        <end position="128"/>
    </location>
</feature>
<evidence type="ECO:0000256" key="2">
    <source>
        <dbReference type="PROSITE-ProRule" id="PRU00110"/>
    </source>
</evidence>
<keyword evidence="2" id="KW-0597">Phosphoprotein</keyword>
<name>A0A239PRW8_9PROT</name>
<gene>
    <name evidence="4" type="ORF">SAMN06297382_1502</name>
</gene>
<evidence type="ECO:0000313" key="4">
    <source>
        <dbReference type="EMBL" id="SNT72457.1"/>
    </source>
</evidence>
<dbReference type="GO" id="GO:0000160">
    <property type="term" value="P:phosphorelay signal transduction system"/>
    <property type="evidence" value="ECO:0007669"/>
    <property type="project" value="UniProtKB-KW"/>
</dbReference>
<dbReference type="Proteomes" id="UP000198346">
    <property type="component" value="Unassembled WGS sequence"/>
</dbReference>
<feature type="modified residue" description="Phosphohistidine" evidence="2">
    <location>
        <position position="71"/>
    </location>
</feature>
<organism evidence="4 5">
    <name type="scientific">Amphiplicatus metriothermophilus</name>
    <dbReference type="NCBI Taxonomy" id="1519374"/>
    <lineage>
        <taxon>Bacteria</taxon>
        <taxon>Pseudomonadati</taxon>
        <taxon>Pseudomonadota</taxon>
        <taxon>Alphaproteobacteria</taxon>
        <taxon>Parvularculales</taxon>
        <taxon>Parvularculaceae</taxon>
        <taxon>Amphiplicatus</taxon>
    </lineage>
</organism>
<dbReference type="CDD" id="cd00088">
    <property type="entry name" value="HPT"/>
    <property type="match status" value="1"/>
</dbReference>
<keyword evidence="5" id="KW-1185">Reference proteome</keyword>
<dbReference type="EMBL" id="FZQA01000002">
    <property type="protein sequence ID" value="SNT72457.1"/>
    <property type="molecule type" value="Genomic_DNA"/>
</dbReference>
<sequence>MNTANVAAPAGRAGCKAIIDTSQIDGLVEAAGPEGAAEILAAFWRSTDELLARLARQLKEQDVEEASRTAHALKGSALNVGAAKFSDLARAIEEGCRAGDPDKALALLDQTDALRTETKAAFARRLDR</sequence>
<keyword evidence="1" id="KW-0902">Two-component regulatory system</keyword>
<dbReference type="Pfam" id="PF01627">
    <property type="entry name" value="Hpt"/>
    <property type="match status" value="1"/>
</dbReference>
<evidence type="ECO:0000259" key="3">
    <source>
        <dbReference type="PROSITE" id="PS50894"/>
    </source>
</evidence>
<protein>
    <submittedName>
        <fullName evidence="4">HPt (Histidine-containing phosphotransfer) domain-containing protein</fullName>
    </submittedName>
</protein>
<proteinExistence type="predicted"/>
<dbReference type="AlphaFoldDB" id="A0A239PRW8"/>